<gene>
    <name evidence="2" type="ORF">K2173_014718</name>
</gene>
<dbReference type="AlphaFoldDB" id="A0AAV8TFC8"/>
<organism evidence="2 3">
    <name type="scientific">Erythroxylum novogranatense</name>
    <dbReference type="NCBI Taxonomy" id="1862640"/>
    <lineage>
        <taxon>Eukaryota</taxon>
        <taxon>Viridiplantae</taxon>
        <taxon>Streptophyta</taxon>
        <taxon>Embryophyta</taxon>
        <taxon>Tracheophyta</taxon>
        <taxon>Spermatophyta</taxon>
        <taxon>Magnoliopsida</taxon>
        <taxon>eudicotyledons</taxon>
        <taxon>Gunneridae</taxon>
        <taxon>Pentapetalae</taxon>
        <taxon>rosids</taxon>
        <taxon>fabids</taxon>
        <taxon>Malpighiales</taxon>
        <taxon>Erythroxylaceae</taxon>
        <taxon>Erythroxylum</taxon>
    </lineage>
</organism>
<dbReference type="Proteomes" id="UP001159364">
    <property type="component" value="Linkage Group LG05"/>
</dbReference>
<comment type="caution">
    <text evidence="2">The sequence shown here is derived from an EMBL/GenBank/DDBJ whole genome shotgun (WGS) entry which is preliminary data.</text>
</comment>
<evidence type="ECO:0000313" key="3">
    <source>
        <dbReference type="Proteomes" id="UP001159364"/>
    </source>
</evidence>
<reference evidence="2 3" key="1">
    <citation type="submission" date="2021-09" db="EMBL/GenBank/DDBJ databases">
        <title>Genomic insights and catalytic innovation underlie evolution of tropane alkaloids biosynthesis.</title>
        <authorList>
            <person name="Wang Y.-J."/>
            <person name="Tian T."/>
            <person name="Huang J.-P."/>
            <person name="Huang S.-X."/>
        </authorList>
    </citation>
    <scope>NUCLEOTIDE SEQUENCE [LARGE SCALE GENOMIC DNA]</scope>
    <source>
        <strain evidence="2">KIB-2018</strain>
        <tissue evidence="2">Leaf</tissue>
    </source>
</reference>
<sequence>MVCDTQLIEDRDPSVEKHLQLMEGIEDQEVIRITKEGTTIPPIEHSDLGTGLGDSKDLTQLRPDKEIASMALAIEIQADPAEVKTIEGDEYASDVTQVQCVAYLLSK</sequence>
<accession>A0AAV8TFC8</accession>
<keyword evidence="3" id="KW-1185">Reference proteome</keyword>
<protein>
    <submittedName>
        <fullName evidence="2">Uncharacterized protein</fullName>
    </submittedName>
</protein>
<evidence type="ECO:0000256" key="1">
    <source>
        <dbReference type="SAM" id="MobiDB-lite"/>
    </source>
</evidence>
<proteinExistence type="predicted"/>
<evidence type="ECO:0000313" key="2">
    <source>
        <dbReference type="EMBL" id="KAJ8765596.1"/>
    </source>
</evidence>
<feature type="region of interest" description="Disordered" evidence="1">
    <location>
        <begin position="37"/>
        <end position="58"/>
    </location>
</feature>
<name>A0AAV8TFC8_9ROSI</name>
<dbReference type="EMBL" id="JAIWQS010000005">
    <property type="protein sequence ID" value="KAJ8765596.1"/>
    <property type="molecule type" value="Genomic_DNA"/>
</dbReference>